<keyword evidence="2" id="KW-1185">Reference proteome</keyword>
<dbReference type="AlphaFoldDB" id="A0A0H2R4R7"/>
<accession>A0A0H2R4R7</accession>
<dbReference type="Proteomes" id="UP000053477">
    <property type="component" value="Unassembled WGS sequence"/>
</dbReference>
<organism evidence="1 2">
    <name type="scientific">Schizopora paradoxa</name>
    <dbReference type="NCBI Taxonomy" id="27342"/>
    <lineage>
        <taxon>Eukaryota</taxon>
        <taxon>Fungi</taxon>
        <taxon>Dikarya</taxon>
        <taxon>Basidiomycota</taxon>
        <taxon>Agaricomycotina</taxon>
        <taxon>Agaricomycetes</taxon>
        <taxon>Hymenochaetales</taxon>
        <taxon>Schizoporaceae</taxon>
        <taxon>Schizopora</taxon>
    </lineage>
</organism>
<evidence type="ECO:0000313" key="2">
    <source>
        <dbReference type="Proteomes" id="UP000053477"/>
    </source>
</evidence>
<evidence type="ECO:0000313" key="1">
    <source>
        <dbReference type="EMBL" id="KLO06790.1"/>
    </source>
</evidence>
<sequence length="84" mass="10103">MKERRSSRVAITFFEGQESSWSLGHITTRHSKWLSLLETARALNIELYVKFYIYFVYQWSLFVQMAIYQSELQTDRGHDICMMK</sequence>
<name>A0A0H2R4R7_9AGAM</name>
<dbReference type="EMBL" id="KQ086180">
    <property type="protein sequence ID" value="KLO06790.1"/>
    <property type="molecule type" value="Genomic_DNA"/>
</dbReference>
<protein>
    <submittedName>
        <fullName evidence="1">Uncharacterized protein</fullName>
    </submittedName>
</protein>
<proteinExistence type="predicted"/>
<dbReference type="InParanoid" id="A0A0H2R4R7"/>
<reference evidence="1 2" key="1">
    <citation type="submission" date="2015-04" db="EMBL/GenBank/DDBJ databases">
        <title>Complete genome sequence of Schizopora paradoxa KUC8140, a cosmopolitan wood degrader in East Asia.</title>
        <authorList>
            <consortium name="DOE Joint Genome Institute"/>
            <person name="Min B."/>
            <person name="Park H."/>
            <person name="Jang Y."/>
            <person name="Kim J.-J."/>
            <person name="Kim K.H."/>
            <person name="Pangilinan J."/>
            <person name="Lipzen A."/>
            <person name="Riley R."/>
            <person name="Grigoriev I.V."/>
            <person name="Spatafora J.W."/>
            <person name="Choi I.-G."/>
        </authorList>
    </citation>
    <scope>NUCLEOTIDE SEQUENCE [LARGE SCALE GENOMIC DNA]</scope>
    <source>
        <strain evidence="1 2">KUC8140</strain>
    </source>
</reference>
<gene>
    <name evidence="1" type="ORF">SCHPADRAFT_677421</name>
</gene>